<dbReference type="GO" id="GO:0009244">
    <property type="term" value="P:lipopolysaccharide core region biosynthetic process"/>
    <property type="evidence" value="ECO:0007669"/>
    <property type="project" value="UniProtKB-UniRule"/>
</dbReference>
<dbReference type="OrthoDB" id="6854449at2"/>
<comment type="pathway">
    <text evidence="2 15">Bacterial outer membrane biogenesis; LPS core biosynthesis.</text>
</comment>
<dbReference type="GO" id="GO:0016773">
    <property type="term" value="F:phosphotransferase activity, alcohol group as acceptor"/>
    <property type="evidence" value="ECO:0007669"/>
    <property type="project" value="UniProtKB-UniRule"/>
</dbReference>
<comment type="catalytic activity">
    <reaction evidence="14 15">
        <text>an alpha-Kdo-(2-&gt;6)-lipid IVA + ATP = a 4-O-phospho-alpha-Kdo-(2-&gt;6)-lipid IVA + ADP + H(+)</text>
        <dbReference type="Rhea" id="RHEA:74271"/>
        <dbReference type="ChEBI" id="CHEBI:15378"/>
        <dbReference type="ChEBI" id="CHEBI:30616"/>
        <dbReference type="ChEBI" id="CHEBI:176428"/>
        <dbReference type="ChEBI" id="CHEBI:193140"/>
        <dbReference type="ChEBI" id="CHEBI:456216"/>
        <dbReference type="EC" id="2.7.1.166"/>
    </reaction>
</comment>
<comment type="function">
    <text evidence="15">Catalyzes the ATP-dependent phosphorylation of the 3-deoxy-D-manno-octulosonic acid (Kdo) residue in Kdo-lipid IV(A) at the 4-OH position.</text>
</comment>
<dbReference type="SUPFAM" id="SSF56112">
    <property type="entry name" value="Protein kinase-like (PK-like)"/>
    <property type="match status" value="1"/>
</dbReference>
<accession>A0A2A2I4C2</accession>
<evidence type="ECO:0000256" key="13">
    <source>
        <dbReference type="ARBA" id="ARBA00029511"/>
    </source>
</evidence>
<evidence type="ECO:0000256" key="14">
    <source>
        <dbReference type="ARBA" id="ARBA00034417"/>
    </source>
</evidence>
<dbReference type="InterPro" id="IPR011009">
    <property type="entry name" value="Kinase-like_dom_sf"/>
</dbReference>
<sequence length="239" mass="27669">MAESFFRIARPPHHGLVRNSLRAWFCFDWFRPPYWGDQAREVDDGGRGAAWFIESEYGHWVLRHFRRGGLPGRVVRSLYLYLGHARVRSVQELRLLRDLRSRGLPVPEPIAAGYTRTFGLFCRAAIIVGRIRGSVPLASYWRDEDAPVWYRAGRCVRRFHDHGVYHADLNCSNILVTDQSIHLIDFDRCSLCPDSGPEAGWKRSNLRRLERSFGKMLANVDAASRERLWARFIAGYHGE</sequence>
<keyword evidence="8 15" id="KW-0547">Nucleotide-binding</keyword>
<evidence type="ECO:0000256" key="15">
    <source>
        <dbReference type="HAMAP-Rule" id="MF_00521"/>
    </source>
</evidence>
<keyword evidence="10 15" id="KW-0067">ATP-binding</keyword>
<evidence type="ECO:0000256" key="8">
    <source>
        <dbReference type="ARBA" id="ARBA00022741"/>
    </source>
</evidence>
<keyword evidence="9 15" id="KW-0418">Kinase</keyword>
<keyword evidence="12 15" id="KW-0472">Membrane</keyword>
<evidence type="ECO:0000313" key="17">
    <source>
        <dbReference type="EMBL" id="PVY70337.1"/>
    </source>
</evidence>
<dbReference type="EC" id="2.7.1.166" evidence="4 15"/>
<evidence type="ECO:0000256" key="1">
    <source>
        <dbReference type="ARBA" id="ARBA00004515"/>
    </source>
</evidence>
<dbReference type="AlphaFoldDB" id="A0A2A2I4C2"/>
<evidence type="ECO:0000256" key="5">
    <source>
        <dbReference type="ARBA" id="ARBA00022475"/>
    </source>
</evidence>
<dbReference type="UniPathway" id="UPA00958"/>
<organism evidence="16 18">
    <name type="scientific">Tamilnaduibacter salinus</name>
    <dbReference type="NCBI Taxonomy" id="1484056"/>
    <lineage>
        <taxon>Bacteria</taxon>
        <taxon>Pseudomonadati</taxon>
        <taxon>Pseudomonadota</taxon>
        <taxon>Gammaproteobacteria</taxon>
        <taxon>Pseudomonadales</taxon>
        <taxon>Marinobacteraceae</taxon>
        <taxon>Tamilnaduibacter</taxon>
    </lineage>
</organism>
<evidence type="ECO:0000256" key="11">
    <source>
        <dbReference type="ARBA" id="ARBA00022985"/>
    </source>
</evidence>
<dbReference type="HAMAP" id="MF_00521">
    <property type="entry name" value="KDO_kinase"/>
    <property type="match status" value="1"/>
</dbReference>
<evidence type="ECO:0000313" key="16">
    <source>
        <dbReference type="EMBL" id="PAV25883.1"/>
    </source>
</evidence>
<keyword evidence="7 15" id="KW-0808">Transferase</keyword>
<dbReference type="RefSeq" id="WP_095611088.1">
    <property type="nucleotide sequence ID" value="NZ_NMPM01000046.1"/>
</dbReference>
<evidence type="ECO:0000256" key="9">
    <source>
        <dbReference type="ARBA" id="ARBA00022777"/>
    </source>
</evidence>
<dbReference type="Proteomes" id="UP000245887">
    <property type="component" value="Unassembled WGS sequence"/>
</dbReference>
<protein>
    <recommendedName>
        <fullName evidence="13 15">3-deoxy-D-manno-octulosonic acid kinase</fullName>
        <shortName evidence="15">Kdo kinase</shortName>
        <ecNumber evidence="4 15">2.7.1.166</ecNumber>
    </recommendedName>
</protein>
<dbReference type="GO" id="GO:0016301">
    <property type="term" value="F:kinase activity"/>
    <property type="evidence" value="ECO:0007669"/>
    <property type="project" value="UniProtKB-KW"/>
</dbReference>
<reference evidence="17 19" key="2">
    <citation type="submission" date="2018-04" db="EMBL/GenBank/DDBJ databases">
        <title>Genomic Encyclopedia of Type Strains, Phase IV (KMG-IV): sequencing the most valuable type-strain genomes for metagenomic binning, comparative biology and taxonomic classification.</title>
        <authorList>
            <person name="Goeker M."/>
        </authorList>
    </citation>
    <scope>NUCLEOTIDE SEQUENCE [LARGE SCALE GENOMIC DNA]</scope>
    <source>
        <strain evidence="17 19">DSM 28688</strain>
    </source>
</reference>
<dbReference type="Gene3D" id="1.10.510.10">
    <property type="entry name" value="Transferase(Phosphotransferase) domain 1"/>
    <property type="match status" value="1"/>
</dbReference>
<feature type="active site" evidence="15">
    <location>
        <position position="168"/>
    </location>
</feature>
<keyword evidence="6 15" id="KW-0997">Cell inner membrane</keyword>
<evidence type="ECO:0000256" key="2">
    <source>
        <dbReference type="ARBA" id="ARBA00004713"/>
    </source>
</evidence>
<dbReference type="NCBIfam" id="NF002475">
    <property type="entry name" value="PRK01723.1"/>
    <property type="match status" value="1"/>
</dbReference>
<dbReference type="InterPro" id="IPR022826">
    <property type="entry name" value="KDO_kinase"/>
</dbReference>
<evidence type="ECO:0000313" key="18">
    <source>
        <dbReference type="Proteomes" id="UP000218332"/>
    </source>
</evidence>
<evidence type="ECO:0000256" key="3">
    <source>
        <dbReference type="ARBA" id="ARBA00010327"/>
    </source>
</evidence>
<comment type="subcellular location">
    <subcellularLocation>
        <location evidence="1 15">Cell inner membrane</location>
        <topology evidence="1 15">Peripheral membrane protein</topology>
        <orientation evidence="1 15">Cytoplasmic side</orientation>
    </subcellularLocation>
</comment>
<evidence type="ECO:0000313" key="19">
    <source>
        <dbReference type="Proteomes" id="UP000245887"/>
    </source>
</evidence>
<evidence type="ECO:0000256" key="4">
    <source>
        <dbReference type="ARBA" id="ARBA00011988"/>
    </source>
</evidence>
<keyword evidence="18" id="KW-1185">Reference proteome</keyword>
<dbReference type="Proteomes" id="UP000218332">
    <property type="component" value="Unassembled WGS sequence"/>
</dbReference>
<dbReference type="EMBL" id="NMPM01000046">
    <property type="protein sequence ID" value="PAV25883.1"/>
    <property type="molecule type" value="Genomic_DNA"/>
</dbReference>
<comment type="similarity">
    <text evidence="3 15">Belongs to the protein kinase superfamily. KdkA/RfaP family.</text>
</comment>
<dbReference type="GO" id="GO:0005886">
    <property type="term" value="C:plasma membrane"/>
    <property type="evidence" value="ECO:0007669"/>
    <property type="project" value="UniProtKB-SubCell"/>
</dbReference>
<evidence type="ECO:0000256" key="10">
    <source>
        <dbReference type="ARBA" id="ARBA00022840"/>
    </source>
</evidence>
<comment type="caution">
    <text evidence="16">The sequence shown here is derived from an EMBL/GenBank/DDBJ whole genome shotgun (WGS) entry which is preliminary data.</text>
</comment>
<dbReference type="GO" id="GO:0005524">
    <property type="term" value="F:ATP binding"/>
    <property type="evidence" value="ECO:0007669"/>
    <property type="project" value="UniProtKB-UniRule"/>
</dbReference>
<proteinExistence type="inferred from homology"/>
<name>A0A2A2I4C2_9GAMM</name>
<reference evidence="16 18" key="1">
    <citation type="submission" date="2017-07" db="EMBL/GenBank/DDBJ databases">
        <title>Tamlnaduibacter salinus (Mi-7) genome sequencing.</title>
        <authorList>
            <person name="Verma A."/>
            <person name="Krishnamurthi S."/>
        </authorList>
    </citation>
    <scope>NUCLEOTIDE SEQUENCE [LARGE SCALE GENOMIC DNA]</scope>
    <source>
        <strain evidence="16 18">Mi-7</strain>
    </source>
</reference>
<evidence type="ECO:0000256" key="7">
    <source>
        <dbReference type="ARBA" id="ARBA00022679"/>
    </source>
</evidence>
<keyword evidence="5 15" id="KW-1003">Cell membrane</keyword>
<gene>
    <name evidence="15" type="primary">kdkA</name>
    <name evidence="17" type="ORF">C8D92_10989</name>
    <name evidence="16" type="ORF">CF392_08805</name>
</gene>
<evidence type="ECO:0000256" key="12">
    <source>
        <dbReference type="ARBA" id="ARBA00023136"/>
    </source>
</evidence>
<keyword evidence="11 15" id="KW-0448">Lipopolysaccharide biosynthesis</keyword>
<evidence type="ECO:0000256" key="6">
    <source>
        <dbReference type="ARBA" id="ARBA00022519"/>
    </source>
</evidence>
<dbReference type="EMBL" id="QEKQ01000009">
    <property type="protein sequence ID" value="PVY70337.1"/>
    <property type="molecule type" value="Genomic_DNA"/>
</dbReference>
<dbReference type="Pfam" id="PF06293">
    <property type="entry name" value="Kdo"/>
    <property type="match status" value="1"/>
</dbReference>